<reference evidence="2 3" key="1">
    <citation type="journal article" date="2019" name="Genome Biol. Evol.">
        <title>Insights into the evolution of the New World diploid cottons (Gossypium, subgenus Houzingenia) based on genome sequencing.</title>
        <authorList>
            <person name="Grover C.E."/>
            <person name="Arick M.A. 2nd"/>
            <person name="Thrash A."/>
            <person name="Conover J.L."/>
            <person name="Sanders W.S."/>
            <person name="Peterson D.G."/>
            <person name="Frelichowski J.E."/>
            <person name="Scheffler J.A."/>
            <person name="Scheffler B.E."/>
            <person name="Wendel J.F."/>
        </authorList>
    </citation>
    <scope>NUCLEOTIDE SEQUENCE [LARGE SCALE GENOMIC DNA]</scope>
    <source>
        <strain evidence="2">1</strain>
        <tissue evidence="2">Leaf</tissue>
    </source>
</reference>
<feature type="domain" description="DUF7745" evidence="1">
    <location>
        <begin position="140"/>
        <end position="366"/>
    </location>
</feature>
<comment type="caution">
    <text evidence="2">The sequence shown here is derived from an EMBL/GenBank/DDBJ whole genome shotgun (WGS) entry which is preliminary data.</text>
</comment>
<evidence type="ECO:0000313" key="2">
    <source>
        <dbReference type="EMBL" id="MBA0879967.1"/>
    </source>
</evidence>
<feature type="non-terminal residue" evidence="2">
    <location>
        <position position="413"/>
    </location>
</feature>
<dbReference type="Pfam" id="PF24924">
    <property type="entry name" value="DUF7745"/>
    <property type="match status" value="1"/>
</dbReference>
<protein>
    <recommendedName>
        <fullName evidence="1">DUF7745 domain-containing protein</fullName>
    </recommendedName>
</protein>
<name>A0A7J9NA20_GOSSC</name>
<keyword evidence="3" id="KW-1185">Reference proteome</keyword>
<dbReference type="EMBL" id="JABFAF010276688">
    <property type="protein sequence ID" value="MBA0879967.1"/>
    <property type="molecule type" value="Genomic_DNA"/>
</dbReference>
<dbReference type="Proteomes" id="UP000593576">
    <property type="component" value="Unassembled WGS sequence"/>
</dbReference>
<gene>
    <name evidence="2" type="ORF">Goshw_018381</name>
</gene>
<dbReference type="PANTHER" id="PTHR48200:SF1">
    <property type="entry name" value="AMINOTRANSFERASE-LIKE PLANT MOBILE DOMAIN-CONTAINING PROTEIN"/>
    <property type="match status" value="1"/>
</dbReference>
<evidence type="ECO:0000313" key="3">
    <source>
        <dbReference type="Proteomes" id="UP000593576"/>
    </source>
</evidence>
<organism evidence="2 3">
    <name type="scientific">Gossypium schwendimanii</name>
    <name type="common">Cotton</name>
    <dbReference type="NCBI Taxonomy" id="34291"/>
    <lineage>
        <taxon>Eukaryota</taxon>
        <taxon>Viridiplantae</taxon>
        <taxon>Streptophyta</taxon>
        <taxon>Embryophyta</taxon>
        <taxon>Tracheophyta</taxon>
        <taxon>Spermatophyta</taxon>
        <taxon>Magnoliopsida</taxon>
        <taxon>eudicotyledons</taxon>
        <taxon>Gunneridae</taxon>
        <taxon>Pentapetalae</taxon>
        <taxon>rosids</taxon>
        <taxon>malvids</taxon>
        <taxon>Malvales</taxon>
        <taxon>Malvaceae</taxon>
        <taxon>Malvoideae</taxon>
        <taxon>Gossypium</taxon>
    </lineage>
</organism>
<evidence type="ECO:0000259" key="1">
    <source>
        <dbReference type="Pfam" id="PF24924"/>
    </source>
</evidence>
<sequence length="413" mass="47975">GSEKLVLREVFTSVQDSGSLSGYICTYVFVRFSSPCSHREIAKPHVVNLRSLPLVEPLQTPNRKLIMESEFLDKVEDNRVVRIWSKKMQLEKGESLTKGYTSELLDFTYINVTQNNFQELKEIWAQWDDEVKQLFFSNYALAQFWNPAYSCFTFGEIDLVPTIEKYTALLRCPRIRANNVYSTAVNVLTFLKKLVNILGMSEQWVSARIKQKGENKCIPWKSLHDLILAHPDTKKKVDIFALSIYGLMNFPRALGYIDEAVTDLFDQLDKRITPVPAILAETFRYLSTCRSAGEGRFIGCAQLLLVRFRSHFWKVDKVSYQVFSKNYSPLKELAAMPIHENIIVERWIAILQNLKEEDVEWKATWMVLKQYGSRQLVPATQGLAQCEFSYKDDGYKKKIREMTNAWKQTHRMK</sequence>
<proteinExistence type="predicted"/>
<dbReference type="OrthoDB" id="989156at2759"/>
<dbReference type="AlphaFoldDB" id="A0A7J9NA20"/>
<accession>A0A7J9NA20</accession>
<dbReference type="PANTHER" id="PTHR48200">
    <property type="entry name" value="PROTEIN, PUTATIVE-RELATED"/>
    <property type="match status" value="1"/>
</dbReference>
<dbReference type="InterPro" id="IPR056647">
    <property type="entry name" value="DUF7745"/>
</dbReference>